<proteinExistence type="predicted"/>
<dbReference type="Proteomes" id="UP001521785">
    <property type="component" value="Unassembled WGS sequence"/>
</dbReference>
<reference evidence="2 3" key="1">
    <citation type="submission" date="2024-02" db="EMBL/GenBank/DDBJ databases">
        <title>De novo assembly and annotation of 12 fungi associated with fruit tree decline syndrome in Ontario, Canada.</title>
        <authorList>
            <person name="Sulman M."/>
            <person name="Ellouze W."/>
            <person name="Ilyukhin E."/>
        </authorList>
    </citation>
    <scope>NUCLEOTIDE SEQUENCE [LARGE SCALE GENOMIC DNA]</scope>
    <source>
        <strain evidence="2 3">M42-189</strain>
    </source>
</reference>
<dbReference type="InterPro" id="IPR000209">
    <property type="entry name" value="Peptidase_S8/S53_dom"/>
</dbReference>
<dbReference type="Gene3D" id="3.40.50.200">
    <property type="entry name" value="Peptidase S8/S53 domain"/>
    <property type="match status" value="1"/>
</dbReference>
<sequence>MASSGEASDFFSSDLLVKVAPLACQEVLNCASKKKPLPSVLGSRIGTALHLIARHLEVMQPFQFPATAQGLSRRALQDFLKICKWPVKSAAIKAEEHELFNDWLSSASSRGIYDELSILFSSRPVMMRAGFKNFLAAKQTDVEFYTNRFQELLDLLEPDNRKFDGTRQQLEGNEECGAKAIRHAGKEWEVDVISMSFGFPKSSQPISDAIHDVRKSRESSIVFLASAGNDVDRAEAYPACDPSVISIYATDSTGTFLKTNPIPSEDSRRLLGTYGDNVPDAVLAELRERFAQADFGAGTSVATAVAAGIVSLMLAYAALLPHVLRGCGAEGVYSDLKTTDGMRHMLFGMAKSWNALQYFVNLILFLSYKSDDSSMYRGMCRALPQKEVMR</sequence>
<feature type="domain" description="Peptidase S8/S53" evidence="1">
    <location>
        <begin position="171"/>
        <end position="317"/>
    </location>
</feature>
<name>A0ABR3RK29_9PLEO</name>
<organism evidence="2 3">
    <name type="scientific">Paraconiothyrium brasiliense</name>
    <dbReference type="NCBI Taxonomy" id="300254"/>
    <lineage>
        <taxon>Eukaryota</taxon>
        <taxon>Fungi</taxon>
        <taxon>Dikarya</taxon>
        <taxon>Ascomycota</taxon>
        <taxon>Pezizomycotina</taxon>
        <taxon>Dothideomycetes</taxon>
        <taxon>Pleosporomycetidae</taxon>
        <taxon>Pleosporales</taxon>
        <taxon>Massarineae</taxon>
        <taxon>Didymosphaeriaceae</taxon>
        <taxon>Paraconiothyrium</taxon>
    </lineage>
</organism>
<dbReference type="InterPro" id="IPR036852">
    <property type="entry name" value="Peptidase_S8/S53_dom_sf"/>
</dbReference>
<evidence type="ECO:0000313" key="2">
    <source>
        <dbReference type="EMBL" id="KAL1604808.1"/>
    </source>
</evidence>
<comment type="caution">
    <text evidence="2">The sequence shown here is derived from an EMBL/GenBank/DDBJ whole genome shotgun (WGS) entry which is preliminary data.</text>
</comment>
<gene>
    <name evidence="2" type="ORF">SLS60_004348</name>
</gene>
<protein>
    <recommendedName>
        <fullName evidence="1">Peptidase S8/S53 domain-containing protein</fullName>
    </recommendedName>
</protein>
<evidence type="ECO:0000313" key="3">
    <source>
        <dbReference type="Proteomes" id="UP001521785"/>
    </source>
</evidence>
<keyword evidence="3" id="KW-1185">Reference proteome</keyword>
<dbReference type="Pfam" id="PF00082">
    <property type="entry name" value="Peptidase_S8"/>
    <property type="match status" value="1"/>
</dbReference>
<evidence type="ECO:0000259" key="1">
    <source>
        <dbReference type="Pfam" id="PF00082"/>
    </source>
</evidence>
<accession>A0ABR3RK29</accession>
<dbReference type="CDD" id="cd00306">
    <property type="entry name" value="Peptidases_S8_S53"/>
    <property type="match status" value="1"/>
</dbReference>
<dbReference type="SUPFAM" id="SSF52743">
    <property type="entry name" value="Subtilisin-like"/>
    <property type="match status" value="1"/>
</dbReference>
<dbReference type="EMBL" id="JAKJXO020000005">
    <property type="protein sequence ID" value="KAL1604808.1"/>
    <property type="molecule type" value="Genomic_DNA"/>
</dbReference>